<gene>
    <name evidence="2" type="ORF">G4D64_04860</name>
    <name evidence="1" type="ORF">H1Z61_04900</name>
</gene>
<sequence>MEVKEKENSTLSNIPEEPKITIRTDVGTINKENYHHGNSVNKHKDLEYANELLGSDEIHQQNENL</sequence>
<organism evidence="2 3">
    <name type="scientific">Bacillus aquiflavi</name>
    <dbReference type="NCBI Taxonomy" id="2672567"/>
    <lineage>
        <taxon>Bacteria</taxon>
        <taxon>Bacillati</taxon>
        <taxon>Bacillota</taxon>
        <taxon>Bacilli</taxon>
        <taxon>Bacillales</taxon>
        <taxon>Bacillaceae</taxon>
        <taxon>Bacillus</taxon>
    </lineage>
</organism>
<accession>A0A6B3VUF8</accession>
<dbReference type="Proteomes" id="UP000472971">
    <property type="component" value="Unassembled WGS sequence"/>
</dbReference>
<keyword evidence="3" id="KW-1185">Reference proteome</keyword>
<dbReference type="EMBL" id="JAAIWN010000008">
    <property type="protein sequence ID" value="NEY80868.1"/>
    <property type="molecule type" value="Genomic_DNA"/>
</dbReference>
<name>A0A6B3VUF8_9BACI</name>
<comment type="caution">
    <text evidence="2">The sequence shown here is derived from an EMBL/GenBank/DDBJ whole genome shotgun (WGS) entry which is preliminary data.</text>
</comment>
<dbReference type="EMBL" id="JACEIO010000008">
    <property type="protein sequence ID" value="MBA4536501.1"/>
    <property type="molecule type" value="Genomic_DNA"/>
</dbReference>
<dbReference type="Proteomes" id="UP000570010">
    <property type="component" value="Unassembled WGS sequence"/>
</dbReference>
<evidence type="ECO:0000313" key="4">
    <source>
        <dbReference type="Proteomes" id="UP000570010"/>
    </source>
</evidence>
<proteinExistence type="predicted"/>
<reference evidence="2 3" key="1">
    <citation type="submission" date="2020-02" db="EMBL/GenBank/DDBJ databases">
        <title>Bacillus aquiflavi sp. nov., isolated from yellow water of strong flavor Chinese baijiu in Yibin region of China.</title>
        <authorList>
            <person name="Xie J."/>
        </authorList>
    </citation>
    <scope>NUCLEOTIDE SEQUENCE [LARGE SCALE GENOMIC DNA]</scope>
    <source>
        <strain evidence="2 3">3H-10</strain>
    </source>
</reference>
<reference evidence="1 4" key="2">
    <citation type="submission" date="2020-07" db="EMBL/GenBank/DDBJ databases">
        <authorList>
            <person name="Feng H."/>
        </authorList>
    </citation>
    <scope>NUCLEOTIDE SEQUENCE [LARGE SCALE GENOMIC DNA]</scope>
    <source>
        <strain evidence="1">S-12</strain>
        <strain evidence="4">s-12</strain>
    </source>
</reference>
<evidence type="ECO:0000313" key="3">
    <source>
        <dbReference type="Proteomes" id="UP000472971"/>
    </source>
</evidence>
<evidence type="ECO:0000313" key="2">
    <source>
        <dbReference type="EMBL" id="NEY80868.1"/>
    </source>
</evidence>
<protein>
    <submittedName>
        <fullName evidence="2">Uncharacterized protein</fullName>
    </submittedName>
</protein>
<dbReference type="AlphaFoldDB" id="A0A6B3VUF8"/>
<evidence type="ECO:0000313" key="1">
    <source>
        <dbReference type="EMBL" id="MBA4536501.1"/>
    </source>
</evidence>